<reference evidence="2" key="1">
    <citation type="journal article" date="2023" name="Plant J.">
        <title>The genome of the king protea, Protea cynaroides.</title>
        <authorList>
            <person name="Chang J."/>
            <person name="Duong T.A."/>
            <person name="Schoeman C."/>
            <person name="Ma X."/>
            <person name="Roodt D."/>
            <person name="Barker N."/>
            <person name="Li Z."/>
            <person name="Van de Peer Y."/>
            <person name="Mizrachi E."/>
        </authorList>
    </citation>
    <scope>NUCLEOTIDE SEQUENCE</scope>
    <source>
        <tissue evidence="2">Young leaves</tissue>
    </source>
</reference>
<evidence type="ECO:0000256" key="1">
    <source>
        <dbReference type="SAM" id="MobiDB-lite"/>
    </source>
</evidence>
<keyword evidence="3" id="KW-1185">Reference proteome</keyword>
<name>A0A9Q0HCG2_9MAGN</name>
<proteinExistence type="predicted"/>
<gene>
    <name evidence="2" type="ORF">NE237_023612</name>
</gene>
<organism evidence="2 3">
    <name type="scientific">Protea cynaroides</name>
    <dbReference type="NCBI Taxonomy" id="273540"/>
    <lineage>
        <taxon>Eukaryota</taxon>
        <taxon>Viridiplantae</taxon>
        <taxon>Streptophyta</taxon>
        <taxon>Embryophyta</taxon>
        <taxon>Tracheophyta</taxon>
        <taxon>Spermatophyta</taxon>
        <taxon>Magnoliopsida</taxon>
        <taxon>Proteales</taxon>
        <taxon>Proteaceae</taxon>
        <taxon>Protea</taxon>
    </lineage>
</organism>
<evidence type="ECO:0000313" key="3">
    <source>
        <dbReference type="Proteomes" id="UP001141806"/>
    </source>
</evidence>
<feature type="region of interest" description="Disordered" evidence="1">
    <location>
        <begin position="1"/>
        <end position="28"/>
    </location>
</feature>
<dbReference type="AlphaFoldDB" id="A0A9Q0HCG2"/>
<protein>
    <submittedName>
        <fullName evidence="2">Uncharacterized protein</fullName>
    </submittedName>
</protein>
<dbReference type="EMBL" id="JAMYWD010000008">
    <property type="protein sequence ID" value="KAJ4963673.1"/>
    <property type="molecule type" value="Genomic_DNA"/>
</dbReference>
<sequence>MEKTIMLSTFMSPTGNRSKSRDRGGQRLSNSVSDYQFYQFHSVSHGGRNHNHRSSQDVWLLCHRTFQSFQEHASVQIEYGTSQSGTSNNPCSEISSSRASRLRITRNDRLPGTVQLTRERLVERLRGVSLSGNRQGGRTSSGISWDDFATSSDFRLVDTGDLEREWSSLSVCAPQTGLSSLLGLSYKKPPGLSR</sequence>
<feature type="compositionally biased region" description="Polar residues" evidence="1">
    <location>
        <begin position="1"/>
        <end position="17"/>
    </location>
</feature>
<dbReference type="Proteomes" id="UP001141806">
    <property type="component" value="Unassembled WGS sequence"/>
</dbReference>
<accession>A0A9Q0HCG2</accession>
<evidence type="ECO:0000313" key="2">
    <source>
        <dbReference type="EMBL" id="KAJ4963673.1"/>
    </source>
</evidence>
<dbReference type="OrthoDB" id="8062037at2759"/>
<comment type="caution">
    <text evidence="2">The sequence shown here is derived from an EMBL/GenBank/DDBJ whole genome shotgun (WGS) entry which is preliminary data.</text>
</comment>